<organism evidence="12">
    <name type="scientific">marine sediment metagenome</name>
    <dbReference type="NCBI Taxonomy" id="412755"/>
    <lineage>
        <taxon>unclassified sequences</taxon>
        <taxon>metagenomes</taxon>
        <taxon>ecological metagenomes</taxon>
    </lineage>
</organism>
<dbReference type="Pfam" id="PF01687">
    <property type="entry name" value="Flavokinase"/>
    <property type="match status" value="1"/>
</dbReference>
<keyword evidence="7" id="KW-0418">Kinase</keyword>
<dbReference type="GO" id="GO:0005524">
    <property type="term" value="F:ATP binding"/>
    <property type="evidence" value="ECO:0007669"/>
    <property type="project" value="UniProtKB-KW"/>
</dbReference>
<dbReference type="SMART" id="SM00904">
    <property type="entry name" value="Flavokinase"/>
    <property type="match status" value="1"/>
</dbReference>
<dbReference type="GO" id="GO:0009398">
    <property type="term" value="P:FMN biosynthetic process"/>
    <property type="evidence" value="ECO:0007669"/>
    <property type="project" value="TreeGrafter"/>
</dbReference>
<dbReference type="GO" id="GO:0008531">
    <property type="term" value="F:riboflavin kinase activity"/>
    <property type="evidence" value="ECO:0007669"/>
    <property type="project" value="UniProtKB-EC"/>
</dbReference>
<dbReference type="EMBL" id="BART01031587">
    <property type="protein sequence ID" value="GAH15897.1"/>
    <property type="molecule type" value="Genomic_DNA"/>
</dbReference>
<keyword evidence="3" id="KW-0288">FMN</keyword>
<evidence type="ECO:0000256" key="10">
    <source>
        <dbReference type="ARBA" id="ARBA00023268"/>
    </source>
</evidence>
<dbReference type="InterPro" id="IPR023465">
    <property type="entry name" value="Riboflavin_kinase_dom_sf"/>
</dbReference>
<keyword evidence="6" id="KW-0547">Nucleotide-binding</keyword>
<evidence type="ECO:0000256" key="9">
    <source>
        <dbReference type="ARBA" id="ARBA00022840"/>
    </source>
</evidence>
<evidence type="ECO:0000259" key="11">
    <source>
        <dbReference type="SMART" id="SM00904"/>
    </source>
</evidence>
<keyword evidence="2" id="KW-0285">Flavoprotein</keyword>
<keyword evidence="4" id="KW-0808">Transferase</keyword>
<evidence type="ECO:0000256" key="3">
    <source>
        <dbReference type="ARBA" id="ARBA00022643"/>
    </source>
</evidence>
<dbReference type="EC" id="2.7.1.26" evidence="1"/>
<keyword evidence="9" id="KW-0067">ATP-binding</keyword>
<keyword evidence="10" id="KW-0511">Multifunctional enzyme</keyword>
<evidence type="ECO:0000256" key="5">
    <source>
        <dbReference type="ARBA" id="ARBA00022695"/>
    </source>
</evidence>
<name>X1D6P6_9ZZZZ</name>
<evidence type="ECO:0000256" key="7">
    <source>
        <dbReference type="ARBA" id="ARBA00022777"/>
    </source>
</evidence>
<gene>
    <name evidence="12" type="ORF">S01H4_54835</name>
</gene>
<dbReference type="GO" id="GO:0009231">
    <property type="term" value="P:riboflavin biosynthetic process"/>
    <property type="evidence" value="ECO:0007669"/>
    <property type="project" value="InterPro"/>
</dbReference>
<dbReference type="AlphaFoldDB" id="X1D6P6"/>
<evidence type="ECO:0000256" key="1">
    <source>
        <dbReference type="ARBA" id="ARBA00012105"/>
    </source>
</evidence>
<dbReference type="PANTHER" id="PTHR22749">
    <property type="entry name" value="RIBOFLAVIN KINASE/FMN ADENYLYLTRANSFERASE"/>
    <property type="match status" value="1"/>
</dbReference>
<dbReference type="Gene3D" id="2.40.30.30">
    <property type="entry name" value="Riboflavin kinase-like"/>
    <property type="match status" value="1"/>
</dbReference>
<evidence type="ECO:0000256" key="2">
    <source>
        <dbReference type="ARBA" id="ARBA00022630"/>
    </source>
</evidence>
<feature type="non-terminal residue" evidence="12">
    <location>
        <position position="1"/>
    </location>
</feature>
<evidence type="ECO:0000256" key="8">
    <source>
        <dbReference type="ARBA" id="ARBA00022827"/>
    </source>
</evidence>
<evidence type="ECO:0000256" key="6">
    <source>
        <dbReference type="ARBA" id="ARBA00022741"/>
    </source>
</evidence>
<keyword evidence="8" id="KW-0274">FAD</keyword>
<sequence length="155" mass="16964">EGKVVSSSRIRAALVAGDLDQVNLLLGRPYVVNGQVVPGDGRGKTIGIPTANLALWKERALPKTGVYVSQAMVNGQTFGAVTNVGVRPTFTSNQDMPQVETHLLNFSDEIYGQEIQVNFIHRLRDEQRFPNVQALIEQITQDVSLAKSYLSVLDS</sequence>
<comment type="caution">
    <text evidence="12">The sequence shown here is derived from an EMBL/GenBank/DDBJ whole genome shotgun (WGS) entry which is preliminary data.</text>
</comment>
<dbReference type="PANTHER" id="PTHR22749:SF6">
    <property type="entry name" value="RIBOFLAVIN KINASE"/>
    <property type="match status" value="1"/>
</dbReference>
<accession>X1D6P6</accession>
<keyword evidence="5" id="KW-0548">Nucleotidyltransferase</keyword>
<reference evidence="12" key="1">
    <citation type="journal article" date="2014" name="Front. Microbiol.">
        <title>High frequency of phylogenetically diverse reductive dehalogenase-homologous genes in deep subseafloor sedimentary metagenomes.</title>
        <authorList>
            <person name="Kawai M."/>
            <person name="Futagami T."/>
            <person name="Toyoda A."/>
            <person name="Takaki Y."/>
            <person name="Nishi S."/>
            <person name="Hori S."/>
            <person name="Arai W."/>
            <person name="Tsubouchi T."/>
            <person name="Morono Y."/>
            <person name="Uchiyama I."/>
            <person name="Ito T."/>
            <person name="Fujiyama A."/>
            <person name="Inagaki F."/>
            <person name="Takami H."/>
        </authorList>
    </citation>
    <scope>NUCLEOTIDE SEQUENCE</scope>
    <source>
        <strain evidence="12">Expedition CK06-06</strain>
    </source>
</reference>
<dbReference type="SUPFAM" id="SSF82114">
    <property type="entry name" value="Riboflavin kinase-like"/>
    <property type="match status" value="1"/>
</dbReference>
<proteinExistence type="predicted"/>
<dbReference type="FunFam" id="2.40.30.30:FF:000003">
    <property type="entry name" value="Riboflavin biosynthesis protein"/>
    <property type="match status" value="1"/>
</dbReference>
<feature type="domain" description="Riboflavin kinase" evidence="11">
    <location>
        <begin position="25"/>
        <end position="151"/>
    </location>
</feature>
<evidence type="ECO:0000256" key="4">
    <source>
        <dbReference type="ARBA" id="ARBA00022679"/>
    </source>
</evidence>
<protein>
    <recommendedName>
        <fullName evidence="1">riboflavin kinase</fullName>
        <ecNumber evidence="1">2.7.1.26</ecNumber>
    </recommendedName>
</protein>
<evidence type="ECO:0000313" key="12">
    <source>
        <dbReference type="EMBL" id="GAH15897.1"/>
    </source>
</evidence>
<dbReference type="InterPro" id="IPR015865">
    <property type="entry name" value="Riboflavin_kinase_bac/euk"/>
</dbReference>
<dbReference type="GO" id="GO:0016779">
    <property type="term" value="F:nucleotidyltransferase activity"/>
    <property type="evidence" value="ECO:0007669"/>
    <property type="project" value="UniProtKB-KW"/>
</dbReference>
<dbReference type="InterPro" id="IPR023468">
    <property type="entry name" value="Riboflavin_kinase"/>
</dbReference>